<dbReference type="EMBL" id="JAUEPS010000003">
    <property type="protein sequence ID" value="KAK0467231.1"/>
    <property type="molecule type" value="Genomic_DNA"/>
</dbReference>
<dbReference type="Proteomes" id="UP001175211">
    <property type="component" value="Unassembled WGS sequence"/>
</dbReference>
<protein>
    <submittedName>
        <fullName evidence="1">Uncharacterized protein</fullName>
    </submittedName>
</protein>
<dbReference type="AlphaFoldDB" id="A0AA39T667"/>
<evidence type="ECO:0000313" key="2">
    <source>
        <dbReference type="Proteomes" id="UP001175211"/>
    </source>
</evidence>
<reference evidence="1" key="1">
    <citation type="submission" date="2023-06" db="EMBL/GenBank/DDBJ databases">
        <authorList>
            <consortium name="Lawrence Berkeley National Laboratory"/>
            <person name="Ahrendt S."/>
            <person name="Sahu N."/>
            <person name="Indic B."/>
            <person name="Wong-Bajracharya J."/>
            <person name="Merenyi Z."/>
            <person name="Ke H.-M."/>
            <person name="Monk M."/>
            <person name="Kocsube S."/>
            <person name="Drula E."/>
            <person name="Lipzen A."/>
            <person name="Balint B."/>
            <person name="Henrissat B."/>
            <person name="Andreopoulos B."/>
            <person name="Martin F.M."/>
            <person name="Harder C.B."/>
            <person name="Rigling D."/>
            <person name="Ford K.L."/>
            <person name="Foster G.D."/>
            <person name="Pangilinan J."/>
            <person name="Papanicolaou A."/>
            <person name="Barry K."/>
            <person name="LaButti K."/>
            <person name="Viragh M."/>
            <person name="Koriabine M."/>
            <person name="Yan M."/>
            <person name="Riley R."/>
            <person name="Champramary S."/>
            <person name="Plett K.L."/>
            <person name="Tsai I.J."/>
            <person name="Slot J."/>
            <person name="Sipos G."/>
            <person name="Plett J."/>
            <person name="Nagy L.G."/>
            <person name="Grigoriev I.V."/>
        </authorList>
    </citation>
    <scope>NUCLEOTIDE SEQUENCE</scope>
    <source>
        <strain evidence="1">CCBAS 213</strain>
    </source>
</reference>
<proteinExistence type="predicted"/>
<gene>
    <name evidence="1" type="ORF">EV420DRAFT_672969</name>
</gene>
<dbReference type="RefSeq" id="XP_060337823.1">
    <property type="nucleotide sequence ID" value="XM_060483025.1"/>
</dbReference>
<organism evidence="1 2">
    <name type="scientific">Armillaria tabescens</name>
    <name type="common">Ringless honey mushroom</name>
    <name type="synonym">Agaricus tabescens</name>
    <dbReference type="NCBI Taxonomy" id="1929756"/>
    <lineage>
        <taxon>Eukaryota</taxon>
        <taxon>Fungi</taxon>
        <taxon>Dikarya</taxon>
        <taxon>Basidiomycota</taxon>
        <taxon>Agaricomycotina</taxon>
        <taxon>Agaricomycetes</taxon>
        <taxon>Agaricomycetidae</taxon>
        <taxon>Agaricales</taxon>
        <taxon>Marasmiineae</taxon>
        <taxon>Physalacriaceae</taxon>
        <taxon>Desarmillaria</taxon>
    </lineage>
</organism>
<dbReference type="GeneID" id="85366573"/>
<evidence type="ECO:0000313" key="1">
    <source>
        <dbReference type="EMBL" id="KAK0467231.1"/>
    </source>
</evidence>
<sequence length="105" mass="11614">MTDFAVVSSLLSIACHCTLRCTRVSETVLCITCHHSPSTCESNTLCDEEKIVPSHHQNYMSLFTYFLDISGRRTDTGEATPADKLCTLMETVTLYPGDTFTTGKI</sequence>
<comment type="caution">
    <text evidence="1">The sequence shown here is derived from an EMBL/GenBank/DDBJ whole genome shotgun (WGS) entry which is preliminary data.</text>
</comment>
<name>A0AA39T667_ARMTA</name>
<accession>A0AA39T667</accession>
<keyword evidence="2" id="KW-1185">Reference proteome</keyword>